<dbReference type="OrthoDB" id="8227562at2"/>
<evidence type="ECO:0000256" key="2">
    <source>
        <dbReference type="ARBA" id="ARBA00023219"/>
    </source>
</evidence>
<dbReference type="EMBL" id="CP028843">
    <property type="protein sequence ID" value="AWB21227.1"/>
    <property type="molecule type" value="Genomic_DNA"/>
</dbReference>
<keyword evidence="1" id="KW-1188">Viral release from host cell</keyword>
<name>A0A2R4WI80_9HYPH</name>
<dbReference type="InterPro" id="IPR038713">
    <property type="entry name" value="Terminase_Gp1_N_sf"/>
</dbReference>
<evidence type="ECO:0000313" key="3">
    <source>
        <dbReference type="EMBL" id="AWB21227.1"/>
    </source>
</evidence>
<evidence type="ECO:0000313" key="4">
    <source>
        <dbReference type="Proteomes" id="UP000244755"/>
    </source>
</evidence>
<dbReference type="Proteomes" id="UP000244755">
    <property type="component" value="Chromosome 1"/>
</dbReference>
<reference evidence="3 4" key="1">
    <citation type="submission" date="2018-04" db="EMBL/GenBank/DDBJ databases">
        <title>Methylobacterium sp. PR1016A genome.</title>
        <authorList>
            <person name="Park W."/>
        </authorList>
    </citation>
    <scope>NUCLEOTIDE SEQUENCE [LARGE SCALE GENOMIC DNA]</scope>
    <source>
        <strain evidence="3 4">PR1016A</strain>
    </source>
</reference>
<evidence type="ECO:0000256" key="1">
    <source>
        <dbReference type="ARBA" id="ARBA00022612"/>
    </source>
</evidence>
<dbReference type="RefSeq" id="WP_099953103.1">
    <property type="nucleotide sequence ID" value="NZ_CP028843.1"/>
</dbReference>
<dbReference type="PANTHER" id="PTHR41328:SF2">
    <property type="entry name" value="TERMINASE SMALL SUBUNIT"/>
    <property type="match status" value="1"/>
</dbReference>
<keyword evidence="4" id="KW-1185">Reference proteome</keyword>
<gene>
    <name evidence="3" type="ORF">DA075_10125</name>
</gene>
<keyword evidence="2" id="KW-0231">Viral genome packaging</keyword>
<protein>
    <submittedName>
        <fullName evidence="3">Terminase small subunit</fullName>
    </submittedName>
</protein>
<dbReference type="KEGG" id="mee:DA075_10125"/>
<dbReference type="PANTHER" id="PTHR41328">
    <property type="entry name" value="TERMINASE SMALL SUBUNIT-RELATED"/>
    <property type="match status" value="1"/>
</dbReference>
<dbReference type="Gene3D" id="1.10.10.1400">
    <property type="entry name" value="Terminase, small subunit, N-terminal DNA-binding domain, HTH motif"/>
    <property type="match status" value="1"/>
</dbReference>
<dbReference type="Pfam" id="PF03592">
    <property type="entry name" value="Terminase_2"/>
    <property type="match status" value="1"/>
</dbReference>
<organism evidence="3 4">
    <name type="scientific">Methylobacterium currus</name>
    <dbReference type="NCBI Taxonomy" id="2051553"/>
    <lineage>
        <taxon>Bacteria</taxon>
        <taxon>Pseudomonadati</taxon>
        <taxon>Pseudomonadota</taxon>
        <taxon>Alphaproteobacteria</taxon>
        <taxon>Hyphomicrobiales</taxon>
        <taxon>Methylobacteriaceae</taxon>
        <taxon>Methylobacterium</taxon>
    </lineage>
</organism>
<accession>A0A2R4WI80</accession>
<proteinExistence type="predicted"/>
<sequence length="236" mass="25497">MPILSNSKHELFAQEVAQGRSASEAFVRAGYSAHDGNAARLRGNEKVRARIDEILAEGAERAGVTVERVVRELAKIAFSDIRKAMKWGETVMVPCSPEVADHFIRADGKGIEEDFEAEVEEELEPQPRGGALKRRRVGAEGVIAVRAHTPMALIPSDQIDDDTAGAVAEVKQTREGMAFKMHDKLAALDKLGRHLGMFKDKVEHSGPGGGPIQTITKTMSPKEAADAYAGTINGDD</sequence>
<dbReference type="InterPro" id="IPR005335">
    <property type="entry name" value="Terminase_ssu"/>
</dbReference>
<dbReference type="GO" id="GO:0051276">
    <property type="term" value="P:chromosome organization"/>
    <property type="evidence" value="ECO:0007669"/>
    <property type="project" value="InterPro"/>
</dbReference>
<dbReference type="AlphaFoldDB" id="A0A2R4WI80"/>
<dbReference type="InterPro" id="IPR052404">
    <property type="entry name" value="SPP1-like_terminase"/>
</dbReference>